<evidence type="ECO:0000259" key="2">
    <source>
        <dbReference type="PROSITE" id="PS50883"/>
    </source>
</evidence>
<dbReference type="CDD" id="cd01948">
    <property type="entry name" value="EAL"/>
    <property type="match status" value="1"/>
</dbReference>
<evidence type="ECO:0000313" key="4">
    <source>
        <dbReference type="Proteomes" id="UP000244013"/>
    </source>
</evidence>
<dbReference type="OrthoDB" id="1673646at2"/>
<dbReference type="InterPro" id="IPR035919">
    <property type="entry name" value="EAL_sf"/>
</dbReference>
<dbReference type="GO" id="GO:0071111">
    <property type="term" value="F:cyclic-guanylate-specific phosphodiesterase activity"/>
    <property type="evidence" value="ECO:0007669"/>
    <property type="project" value="InterPro"/>
</dbReference>
<dbReference type="SMART" id="SM00052">
    <property type="entry name" value="EAL"/>
    <property type="match status" value="1"/>
</dbReference>
<sequence length="413" mass="44994">MPLTNTALKTSSLRGDHLRSASAGSRLSPDLPGAGHRILFLDLENAAHNGVHRELEEMGHKTAWIGMASEERAGLAFQPDLIVMNPDASIGNRHAFIALLDKEQFSGTLTLLRPSVHFPDAIALAEQSGIGHVDWLDTPYSAQDIVDRLAHIVRQPHDGDTGDRHFLSWLIQQGRLLPNLTHEFHEKRSLHDDGIAGYETLTRLRNRPSLNPEHIFAPSTILSLEVAATSLAVEAAARLLAALEAEGRPVPIAVNCSAAVLAHPDFLAAMPILLRRHNVAPGMLGIELTEISYSGLDGRLLENMRELGTLGVPISLDDFGKGATNFDRISDLPVSEVKIDRKIFQKCRKGEFPPSLLKEIIDYCRSRSIGTVIEGIETADDLVLAKSLGADCGQGFYWGKPVPIESIVPHHGA</sequence>
<feature type="domain" description="EAL" evidence="2">
    <location>
        <begin position="164"/>
        <end position="413"/>
    </location>
</feature>
<comment type="caution">
    <text evidence="3">The sequence shown here is derived from an EMBL/GenBank/DDBJ whole genome shotgun (WGS) entry which is preliminary data.</text>
</comment>
<organism evidence="3 4">
    <name type="scientific">Sphingomonas faeni</name>
    <dbReference type="NCBI Taxonomy" id="185950"/>
    <lineage>
        <taxon>Bacteria</taxon>
        <taxon>Pseudomonadati</taxon>
        <taxon>Pseudomonadota</taxon>
        <taxon>Alphaproteobacteria</taxon>
        <taxon>Sphingomonadales</taxon>
        <taxon>Sphingomonadaceae</taxon>
        <taxon>Sphingomonas</taxon>
    </lineage>
</organism>
<gene>
    <name evidence="3" type="ORF">C8J25_101496</name>
</gene>
<accession>A0A2T5UBU9</accession>
<dbReference type="Gene3D" id="3.20.20.450">
    <property type="entry name" value="EAL domain"/>
    <property type="match status" value="1"/>
</dbReference>
<name>A0A2T5UBU9_9SPHN</name>
<proteinExistence type="predicted"/>
<feature type="compositionally biased region" description="Polar residues" evidence="1">
    <location>
        <begin position="1"/>
        <end position="13"/>
    </location>
</feature>
<dbReference type="PANTHER" id="PTHR33121">
    <property type="entry name" value="CYCLIC DI-GMP PHOSPHODIESTERASE PDEF"/>
    <property type="match status" value="1"/>
</dbReference>
<dbReference type="PROSITE" id="PS50883">
    <property type="entry name" value="EAL"/>
    <property type="match status" value="1"/>
</dbReference>
<dbReference type="AlphaFoldDB" id="A0A2T5UBU9"/>
<feature type="region of interest" description="Disordered" evidence="1">
    <location>
        <begin position="1"/>
        <end position="29"/>
    </location>
</feature>
<reference evidence="3 4" key="1">
    <citation type="submission" date="2018-04" db="EMBL/GenBank/DDBJ databases">
        <title>Genomic Encyclopedia of Type Strains, Phase III (KMG-III): the genomes of soil and plant-associated and newly described type strains.</title>
        <authorList>
            <person name="Whitman W."/>
        </authorList>
    </citation>
    <scope>NUCLEOTIDE SEQUENCE [LARGE SCALE GENOMIC DNA]</scope>
    <source>
        <strain evidence="3 4">MA-olki</strain>
    </source>
</reference>
<dbReference type="SUPFAM" id="SSF141868">
    <property type="entry name" value="EAL domain-like"/>
    <property type="match status" value="1"/>
</dbReference>
<dbReference type="Pfam" id="PF00563">
    <property type="entry name" value="EAL"/>
    <property type="match status" value="1"/>
</dbReference>
<evidence type="ECO:0000313" key="3">
    <source>
        <dbReference type="EMBL" id="PTW48995.1"/>
    </source>
</evidence>
<dbReference type="PANTHER" id="PTHR33121:SF70">
    <property type="entry name" value="SIGNALING PROTEIN YKOW"/>
    <property type="match status" value="1"/>
</dbReference>
<dbReference type="EMBL" id="QAYE01000001">
    <property type="protein sequence ID" value="PTW48995.1"/>
    <property type="molecule type" value="Genomic_DNA"/>
</dbReference>
<protein>
    <submittedName>
        <fullName evidence="3">EAL domain-containing protein (Putative c-di-GMP-specific phosphodiesterase class I)</fullName>
    </submittedName>
</protein>
<dbReference type="InterPro" id="IPR050706">
    <property type="entry name" value="Cyclic-di-GMP_PDE-like"/>
</dbReference>
<dbReference type="RefSeq" id="WP_107952098.1">
    <property type="nucleotide sequence ID" value="NZ_QAYE01000001.1"/>
</dbReference>
<dbReference type="GeneID" id="91004586"/>
<dbReference type="Proteomes" id="UP000244013">
    <property type="component" value="Unassembled WGS sequence"/>
</dbReference>
<dbReference type="InterPro" id="IPR001633">
    <property type="entry name" value="EAL_dom"/>
</dbReference>
<evidence type="ECO:0000256" key="1">
    <source>
        <dbReference type="SAM" id="MobiDB-lite"/>
    </source>
</evidence>